<feature type="compositionally biased region" description="Low complexity" evidence="2">
    <location>
        <begin position="1"/>
        <end position="15"/>
    </location>
</feature>
<dbReference type="Proteomes" id="UP001519460">
    <property type="component" value="Unassembled WGS sequence"/>
</dbReference>
<proteinExistence type="predicted"/>
<feature type="coiled-coil region" evidence="1">
    <location>
        <begin position="237"/>
        <end position="271"/>
    </location>
</feature>
<feature type="coiled-coil region" evidence="1">
    <location>
        <begin position="127"/>
        <end position="165"/>
    </location>
</feature>
<name>A0ABD0L051_9CAEN</name>
<comment type="caution">
    <text evidence="3">The sequence shown here is derived from an EMBL/GenBank/DDBJ whole genome shotgun (WGS) entry which is preliminary data.</text>
</comment>
<dbReference type="PANTHER" id="PTHR38580:SF1">
    <property type="entry name" value="COILED-COIL DOMAIN-CONTAINING PROTEIN 192"/>
    <property type="match status" value="1"/>
</dbReference>
<keyword evidence="4" id="KW-1185">Reference proteome</keyword>
<dbReference type="EMBL" id="JACVVK020000102">
    <property type="protein sequence ID" value="KAK7492588.1"/>
    <property type="molecule type" value="Genomic_DNA"/>
</dbReference>
<sequence length="293" mass="32500">TNTESSPTTKTKTTPVAALDIKHTRPGSATSVGMSSKDEPATLASLQARVRQLEKDLGESESEKLDLQDRIQALEERLSEVSLAASAATHGDTVNTVTGAGDDGGVVGRKGQPQGLSETLKAKDHYIEQLEKQLATTQGEANKTRIRLKKRIKTLTAQINEAKQESSIAHLEMRERQEEDKLDHGDISFAISPFQYEINIQWKALKESLMGKVAQRHTLLQVWPPDEEGRQSKMKVILNLSAQVSEQAEKIARLEKDLEERDSEIRMLMEDYARASSTDFSAKSHTSPHSIKM</sequence>
<evidence type="ECO:0000313" key="3">
    <source>
        <dbReference type="EMBL" id="KAK7492588.1"/>
    </source>
</evidence>
<dbReference type="AlphaFoldDB" id="A0ABD0L051"/>
<feature type="non-terminal residue" evidence="3">
    <location>
        <position position="1"/>
    </location>
</feature>
<evidence type="ECO:0000256" key="1">
    <source>
        <dbReference type="SAM" id="Coils"/>
    </source>
</evidence>
<dbReference type="InterPro" id="IPR038817">
    <property type="entry name" value="CCDC192"/>
</dbReference>
<reference evidence="3 4" key="1">
    <citation type="journal article" date="2023" name="Sci. Data">
        <title>Genome assembly of the Korean intertidal mud-creeper Batillaria attramentaria.</title>
        <authorList>
            <person name="Patra A.K."/>
            <person name="Ho P.T."/>
            <person name="Jun S."/>
            <person name="Lee S.J."/>
            <person name="Kim Y."/>
            <person name="Won Y.J."/>
        </authorList>
    </citation>
    <scope>NUCLEOTIDE SEQUENCE [LARGE SCALE GENOMIC DNA]</scope>
    <source>
        <strain evidence="3">Wonlab-2016</strain>
    </source>
</reference>
<gene>
    <name evidence="3" type="ORF">BaRGS_00016254</name>
</gene>
<protein>
    <submittedName>
        <fullName evidence="3">Uncharacterized protein</fullName>
    </submittedName>
</protein>
<feature type="coiled-coil region" evidence="1">
    <location>
        <begin position="43"/>
        <end position="84"/>
    </location>
</feature>
<accession>A0ABD0L051</accession>
<keyword evidence="1" id="KW-0175">Coiled coil</keyword>
<feature type="non-terminal residue" evidence="3">
    <location>
        <position position="293"/>
    </location>
</feature>
<feature type="region of interest" description="Disordered" evidence="2">
    <location>
        <begin position="94"/>
        <end position="114"/>
    </location>
</feature>
<organism evidence="3 4">
    <name type="scientific">Batillaria attramentaria</name>
    <dbReference type="NCBI Taxonomy" id="370345"/>
    <lineage>
        <taxon>Eukaryota</taxon>
        <taxon>Metazoa</taxon>
        <taxon>Spiralia</taxon>
        <taxon>Lophotrochozoa</taxon>
        <taxon>Mollusca</taxon>
        <taxon>Gastropoda</taxon>
        <taxon>Caenogastropoda</taxon>
        <taxon>Sorbeoconcha</taxon>
        <taxon>Cerithioidea</taxon>
        <taxon>Batillariidae</taxon>
        <taxon>Batillaria</taxon>
    </lineage>
</organism>
<dbReference type="PANTHER" id="PTHR38580">
    <property type="entry name" value="COILED-COIL DOMAIN-CONTAINING PROTEIN 192"/>
    <property type="match status" value="1"/>
</dbReference>
<evidence type="ECO:0000256" key="2">
    <source>
        <dbReference type="SAM" id="MobiDB-lite"/>
    </source>
</evidence>
<feature type="region of interest" description="Disordered" evidence="2">
    <location>
        <begin position="1"/>
        <end position="42"/>
    </location>
</feature>
<evidence type="ECO:0000313" key="4">
    <source>
        <dbReference type="Proteomes" id="UP001519460"/>
    </source>
</evidence>